<dbReference type="GO" id="GO:0007606">
    <property type="term" value="P:sensory perception of chemical stimulus"/>
    <property type="evidence" value="ECO:0007669"/>
    <property type="project" value="InterPro"/>
</dbReference>
<dbReference type="Gene3D" id="1.20.1070.10">
    <property type="entry name" value="Rhodopsin 7-helix transmembrane proteins"/>
    <property type="match status" value="1"/>
</dbReference>
<evidence type="ECO:0000313" key="4">
    <source>
        <dbReference type="Proteomes" id="UP001176961"/>
    </source>
</evidence>
<feature type="transmembrane region" description="Helical" evidence="2">
    <location>
        <begin position="175"/>
        <end position="197"/>
    </location>
</feature>
<protein>
    <submittedName>
        <fullName evidence="3">Uncharacterized protein</fullName>
    </submittedName>
</protein>
<keyword evidence="4" id="KW-1185">Reference proteome</keyword>
<feature type="transmembrane region" description="Helical" evidence="2">
    <location>
        <begin position="144"/>
        <end position="163"/>
    </location>
</feature>
<keyword evidence="2" id="KW-0812">Transmembrane</keyword>
<evidence type="ECO:0000256" key="2">
    <source>
        <dbReference type="SAM" id="Phobius"/>
    </source>
</evidence>
<evidence type="ECO:0000313" key="3">
    <source>
        <dbReference type="EMBL" id="CAJ0607213.1"/>
    </source>
</evidence>
<comment type="caution">
    <text evidence="3">The sequence shown here is derived from an EMBL/GenBank/DDBJ whole genome shotgun (WGS) entry which is preliminary data.</text>
</comment>
<feature type="transmembrane region" description="Helical" evidence="2">
    <location>
        <begin position="36"/>
        <end position="53"/>
    </location>
</feature>
<keyword evidence="2" id="KW-1133">Transmembrane helix</keyword>
<comment type="similarity">
    <text evidence="1">Belongs to the nematode receptor-like protein sre family.</text>
</comment>
<dbReference type="Proteomes" id="UP001176961">
    <property type="component" value="Unassembled WGS sequence"/>
</dbReference>
<feature type="transmembrane region" description="Helical" evidence="2">
    <location>
        <begin position="65"/>
        <end position="84"/>
    </location>
</feature>
<feature type="transmembrane region" description="Helical" evidence="2">
    <location>
        <begin position="218"/>
        <end position="247"/>
    </location>
</feature>
<dbReference type="EMBL" id="CATQJL010000316">
    <property type="protein sequence ID" value="CAJ0607213.1"/>
    <property type="molecule type" value="Genomic_DNA"/>
</dbReference>
<dbReference type="InterPro" id="IPR004151">
    <property type="entry name" value="7TM_GPCR_serpentine_rcpt_Sre"/>
</dbReference>
<name>A0AA36HAY2_CYLNA</name>
<sequence>MFQQAALNQTNSVVNDVMNNNNNTYLIDYLSYPLEFVLHFVGLIITIFLVSIANRLKEFHLNLRFLLSIACVLFLVTVITRLMWLVSKFTGLLVILYPFLTLMVTIHDDAFMAFTVTLLLATFERLLATCSISTYERRFQSKPYLYIVASLLIGTVICIEVFVEGGLRKHSTTVFIPIMICMSVTSLLVNLCSYYLNRRFLGLSICAALSHKYQRRENLSALALLVPITTLWSMVNIVQIICLSIMYSDKMREPGHEAFIKLAAHMFTQVSALFSLVAPIILIYRHPRFRYKSELILCKRDRRTLPRLSPKRETEAYFLALTNSLNPNIMGRNRRNV</sequence>
<dbReference type="SUPFAM" id="SSF81321">
    <property type="entry name" value="Family A G protein-coupled receptor-like"/>
    <property type="match status" value="1"/>
</dbReference>
<gene>
    <name evidence="3" type="ORF">CYNAS_LOCUS19196</name>
</gene>
<organism evidence="3 4">
    <name type="scientific">Cylicocyclus nassatus</name>
    <name type="common">Nematode worm</name>
    <dbReference type="NCBI Taxonomy" id="53992"/>
    <lineage>
        <taxon>Eukaryota</taxon>
        <taxon>Metazoa</taxon>
        <taxon>Ecdysozoa</taxon>
        <taxon>Nematoda</taxon>
        <taxon>Chromadorea</taxon>
        <taxon>Rhabditida</taxon>
        <taxon>Rhabditina</taxon>
        <taxon>Rhabditomorpha</taxon>
        <taxon>Strongyloidea</taxon>
        <taxon>Strongylidae</taxon>
        <taxon>Cylicocyclus</taxon>
    </lineage>
</organism>
<accession>A0AA36HAY2</accession>
<proteinExistence type="inferred from homology"/>
<evidence type="ECO:0000256" key="1">
    <source>
        <dbReference type="ARBA" id="ARBA00006803"/>
    </source>
</evidence>
<feature type="transmembrane region" description="Helical" evidence="2">
    <location>
        <begin position="259"/>
        <end position="284"/>
    </location>
</feature>
<dbReference type="AlphaFoldDB" id="A0AA36HAY2"/>
<dbReference type="InterPro" id="IPR052854">
    <property type="entry name" value="Serpentine_rcpt_epsilon"/>
</dbReference>
<keyword evidence="2" id="KW-0472">Membrane</keyword>
<reference evidence="3" key="1">
    <citation type="submission" date="2023-07" db="EMBL/GenBank/DDBJ databases">
        <authorList>
            <consortium name="CYATHOMIX"/>
        </authorList>
    </citation>
    <scope>NUCLEOTIDE SEQUENCE</scope>
    <source>
        <strain evidence="3">N/A</strain>
    </source>
</reference>
<dbReference type="PANTHER" id="PTHR47518:SF11">
    <property type="entry name" value="SERPENTINE RECEPTOR, CLASS E (EPSILON)-RELATED"/>
    <property type="match status" value="1"/>
</dbReference>
<feature type="transmembrane region" description="Helical" evidence="2">
    <location>
        <begin position="96"/>
        <end position="123"/>
    </location>
</feature>
<dbReference type="PANTHER" id="PTHR47518">
    <property type="entry name" value="SERPENTINE RECEPTOR CLASS EPSILON-13-RELATED"/>
    <property type="match status" value="1"/>
</dbReference>
<dbReference type="GO" id="GO:0016020">
    <property type="term" value="C:membrane"/>
    <property type="evidence" value="ECO:0007669"/>
    <property type="project" value="InterPro"/>
</dbReference>
<dbReference type="Pfam" id="PF03125">
    <property type="entry name" value="Sre"/>
    <property type="match status" value="1"/>
</dbReference>